<proteinExistence type="predicted"/>
<dbReference type="SUPFAM" id="SSF103025">
    <property type="entry name" value="Folate-binding domain"/>
    <property type="match status" value="1"/>
</dbReference>
<dbReference type="InterPro" id="IPR027266">
    <property type="entry name" value="TrmE/GcvT-like"/>
</dbReference>
<feature type="non-terminal residue" evidence="2">
    <location>
        <position position="104"/>
    </location>
</feature>
<evidence type="ECO:0000313" key="2">
    <source>
        <dbReference type="EMBL" id="SVB38675.1"/>
    </source>
</evidence>
<sequence>MSYQEIFVAAPFGNLDAEIESCKSTVGIFHTPHIGLIQCEGADVLDLLQRMSTNNLIDIQEYEQIPTILTNENGRIIDILYVFSVKSSIYMMCSPNNETKVIDW</sequence>
<feature type="domain" description="GCVT N-terminal" evidence="1">
    <location>
        <begin position="14"/>
        <end position="104"/>
    </location>
</feature>
<dbReference type="AlphaFoldDB" id="A0A382DKB5"/>
<name>A0A382DKB5_9ZZZZ</name>
<dbReference type="Gene3D" id="3.30.1360.120">
    <property type="entry name" value="Probable tRNA modification gtpase trme, domain 1"/>
    <property type="match status" value="1"/>
</dbReference>
<dbReference type="EMBL" id="UINC01039746">
    <property type="protein sequence ID" value="SVB38675.1"/>
    <property type="molecule type" value="Genomic_DNA"/>
</dbReference>
<gene>
    <name evidence="2" type="ORF">METZ01_LOCUS191529</name>
</gene>
<evidence type="ECO:0000259" key="1">
    <source>
        <dbReference type="Pfam" id="PF01571"/>
    </source>
</evidence>
<accession>A0A382DKB5</accession>
<dbReference type="Pfam" id="PF01571">
    <property type="entry name" value="GCV_T"/>
    <property type="match status" value="1"/>
</dbReference>
<organism evidence="2">
    <name type="scientific">marine metagenome</name>
    <dbReference type="NCBI Taxonomy" id="408172"/>
    <lineage>
        <taxon>unclassified sequences</taxon>
        <taxon>metagenomes</taxon>
        <taxon>ecological metagenomes</taxon>
    </lineage>
</organism>
<reference evidence="2" key="1">
    <citation type="submission" date="2018-05" db="EMBL/GenBank/DDBJ databases">
        <authorList>
            <person name="Lanie J.A."/>
            <person name="Ng W.-L."/>
            <person name="Kazmierczak K.M."/>
            <person name="Andrzejewski T.M."/>
            <person name="Davidsen T.M."/>
            <person name="Wayne K.J."/>
            <person name="Tettelin H."/>
            <person name="Glass J.I."/>
            <person name="Rusch D."/>
            <person name="Podicherti R."/>
            <person name="Tsui H.-C.T."/>
            <person name="Winkler M.E."/>
        </authorList>
    </citation>
    <scope>NUCLEOTIDE SEQUENCE</scope>
</reference>
<dbReference type="InterPro" id="IPR006222">
    <property type="entry name" value="GCVT_N"/>
</dbReference>
<protein>
    <recommendedName>
        <fullName evidence="1">GCVT N-terminal domain-containing protein</fullName>
    </recommendedName>
</protein>